<keyword evidence="4" id="KW-1003">Cell membrane</keyword>
<evidence type="ECO:0000256" key="7">
    <source>
        <dbReference type="ARBA" id="ARBA00022927"/>
    </source>
</evidence>
<dbReference type="NCBIfam" id="TIGR01352">
    <property type="entry name" value="tonB_Cterm"/>
    <property type="match status" value="1"/>
</dbReference>
<evidence type="ECO:0000256" key="11">
    <source>
        <dbReference type="SAM" id="Phobius"/>
    </source>
</evidence>
<evidence type="ECO:0000256" key="8">
    <source>
        <dbReference type="ARBA" id="ARBA00022989"/>
    </source>
</evidence>
<dbReference type="InterPro" id="IPR006260">
    <property type="entry name" value="TonB/TolA_C"/>
</dbReference>
<keyword evidence="3" id="KW-0813">Transport</keyword>
<evidence type="ECO:0000256" key="4">
    <source>
        <dbReference type="ARBA" id="ARBA00022475"/>
    </source>
</evidence>
<keyword evidence="7" id="KW-0653">Protein transport</keyword>
<feature type="transmembrane region" description="Helical" evidence="11">
    <location>
        <begin position="12"/>
        <end position="32"/>
    </location>
</feature>
<evidence type="ECO:0000256" key="10">
    <source>
        <dbReference type="SAM" id="MobiDB-lite"/>
    </source>
</evidence>
<keyword evidence="8 11" id="KW-1133">Transmembrane helix</keyword>
<evidence type="ECO:0000313" key="14">
    <source>
        <dbReference type="Proteomes" id="UP000019439"/>
    </source>
</evidence>
<evidence type="ECO:0000256" key="9">
    <source>
        <dbReference type="ARBA" id="ARBA00023136"/>
    </source>
</evidence>
<protein>
    <submittedName>
        <fullName evidence="13">Energy transducer TonB</fullName>
    </submittedName>
</protein>
<keyword evidence="14" id="KW-1185">Reference proteome</keyword>
<evidence type="ECO:0000259" key="12">
    <source>
        <dbReference type="PROSITE" id="PS52015"/>
    </source>
</evidence>
<feature type="compositionally biased region" description="Low complexity" evidence="10">
    <location>
        <begin position="140"/>
        <end position="156"/>
    </location>
</feature>
<feature type="domain" description="TonB C-terminal" evidence="12">
    <location>
        <begin position="176"/>
        <end position="270"/>
    </location>
</feature>
<dbReference type="PROSITE" id="PS51257">
    <property type="entry name" value="PROKAR_LIPOPROTEIN"/>
    <property type="match status" value="1"/>
</dbReference>
<dbReference type="Pfam" id="PF03544">
    <property type="entry name" value="TonB_C"/>
    <property type="match status" value="1"/>
</dbReference>
<evidence type="ECO:0000256" key="3">
    <source>
        <dbReference type="ARBA" id="ARBA00022448"/>
    </source>
</evidence>
<reference evidence="13 14" key="1">
    <citation type="journal article" date="2014" name="Genome Announc.">
        <title>Genome Sequence of Yersinia similis Y228T, a Member of the Yersinia pseudotuberculosis Complex.</title>
        <authorList>
            <person name="Sprague L.D."/>
            <person name="Neubauer H."/>
        </authorList>
    </citation>
    <scope>NUCLEOTIDE SEQUENCE [LARGE SCALE GENOMIC DNA]</scope>
    <source>
        <strain evidence="13 14">228</strain>
    </source>
</reference>
<evidence type="ECO:0000313" key="13">
    <source>
        <dbReference type="EMBL" id="AHK19355.1"/>
    </source>
</evidence>
<comment type="subcellular location">
    <subcellularLocation>
        <location evidence="1">Cell inner membrane</location>
        <topology evidence="1">Single-pass membrane protein</topology>
        <orientation evidence="1">Periplasmic side</orientation>
    </subcellularLocation>
</comment>
<feature type="region of interest" description="Disordered" evidence="10">
    <location>
        <begin position="89"/>
        <end position="175"/>
    </location>
</feature>
<evidence type="ECO:0000256" key="5">
    <source>
        <dbReference type="ARBA" id="ARBA00022519"/>
    </source>
</evidence>
<sequence length="270" mass="29820">MNRLQQSSDKLIFWLVGALLACGIHIYVLWWLSAASIPAIPTSYPTAIMMELSAEPEFMQNLPQNSVVGITQNIIEPAVEQRVNQPDDIVDLPTLPEQPQGQREITRKEPIKVKRPPENRATSRKPVNKETQETQESDSKQSSPAAAASAMLSGTSQRVAAAVNSDSSHRQQAQVSWKSRLQGHLMGFKRYPSSARKQQQQGTAMVRFVVDKNGYVSSVQLSNSSGTSTLDREALAIIKRAQPLPKPPAELLSQGQITLSLPVDFNLKRK</sequence>
<dbReference type="PANTHER" id="PTHR33446">
    <property type="entry name" value="PROTEIN TONB-RELATED"/>
    <property type="match status" value="1"/>
</dbReference>
<proteinExistence type="inferred from homology"/>
<dbReference type="Proteomes" id="UP000019439">
    <property type="component" value="Chromosome"/>
</dbReference>
<dbReference type="PANTHER" id="PTHR33446:SF2">
    <property type="entry name" value="PROTEIN TONB"/>
    <property type="match status" value="1"/>
</dbReference>
<organism evidence="13 14">
    <name type="scientific">Yersinia similis</name>
    <dbReference type="NCBI Taxonomy" id="367190"/>
    <lineage>
        <taxon>Bacteria</taxon>
        <taxon>Pseudomonadati</taxon>
        <taxon>Pseudomonadota</taxon>
        <taxon>Gammaproteobacteria</taxon>
        <taxon>Enterobacterales</taxon>
        <taxon>Yersiniaceae</taxon>
        <taxon>Yersinia</taxon>
    </lineage>
</organism>
<feature type="compositionally biased region" description="Polar residues" evidence="10">
    <location>
        <begin position="164"/>
        <end position="175"/>
    </location>
</feature>
<dbReference type="EMBL" id="CP007230">
    <property type="protein sequence ID" value="AHK19355.1"/>
    <property type="molecule type" value="Genomic_DNA"/>
</dbReference>
<keyword evidence="5" id="KW-0997">Cell inner membrane</keyword>
<dbReference type="Gene3D" id="3.30.1150.10">
    <property type="match status" value="1"/>
</dbReference>
<evidence type="ECO:0000256" key="1">
    <source>
        <dbReference type="ARBA" id="ARBA00004383"/>
    </source>
</evidence>
<comment type="similarity">
    <text evidence="2">Belongs to the TonB family.</text>
</comment>
<evidence type="ECO:0000256" key="6">
    <source>
        <dbReference type="ARBA" id="ARBA00022692"/>
    </source>
</evidence>
<dbReference type="PROSITE" id="PS52015">
    <property type="entry name" value="TONB_CTD"/>
    <property type="match status" value="1"/>
</dbReference>
<dbReference type="InterPro" id="IPR037682">
    <property type="entry name" value="TonB_C"/>
</dbReference>
<dbReference type="RefSeq" id="WP_025382089.1">
    <property type="nucleotide sequence ID" value="NZ_CGBP01000019.1"/>
</dbReference>
<keyword evidence="6 11" id="KW-0812">Transmembrane</keyword>
<accession>A0ABM5PWP4</accession>
<name>A0ABM5PWP4_9GAMM</name>
<dbReference type="SUPFAM" id="SSF74653">
    <property type="entry name" value="TolA/TonB C-terminal domain"/>
    <property type="match status" value="1"/>
</dbReference>
<feature type="compositionally biased region" description="Basic and acidic residues" evidence="10">
    <location>
        <begin position="104"/>
        <end position="118"/>
    </location>
</feature>
<dbReference type="GeneID" id="96663596"/>
<evidence type="ECO:0000256" key="2">
    <source>
        <dbReference type="ARBA" id="ARBA00006555"/>
    </source>
</evidence>
<keyword evidence="9 11" id="KW-0472">Membrane</keyword>
<gene>
    <name evidence="13" type="ORF">BF17_08540</name>
</gene>
<dbReference type="InterPro" id="IPR051045">
    <property type="entry name" value="TonB-dependent_transducer"/>
</dbReference>